<feature type="region of interest" description="Disordered" evidence="1">
    <location>
        <begin position="104"/>
        <end position="127"/>
    </location>
</feature>
<dbReference type="Proteomes" id="UP000016930">
    <property type="component" value="Unassembled WGS sequence"/>
</dbReference>
<gene>
    <name evidence="2" type="ORF">CERSUDRAFT_90957</name>
</gene>
<dbReference type="AlphaFoldDB" id="M2RD30"/>
<proteinExistence type="predicted"/>
<dbReference type="PANTHER" id="PTHR39475:SF1">
    <property type="entry name" value="CONIDIATION-SPECIFIC PROTEIN 6"/>
    <property type="match status" value="1"/>
</dbReference>
<feature type="compositionally biased region" description="Basic and acidic residues" evidence="1">
    <location>
        <begin position="104"/>
        <end position="113"/>
    </location>
</feature>
<protein>
    <submittedName>
        <fullName evidence="2">Uncharacterized protein</fullName>
    </submittedName>
</protein>
<dbReference type="HOGENOM" id="CLU_1970264_0_0_1"/>
<keyword evidence="3" id="KW-1185">Reference proteome</keyword>
<name>M2RD30_CERS8</name>
<feature type="region of interest" description="Disordered" evidence="1">
    <location>
        <begin position="1"/>
        <end position="77"/>
    </location>
</feature>
<reference evidence="2 3" key="1">
    <citation type="journal article" date="2012" name="Proc. Natl. Acad. Sci. U.S.A.">
        <title>Comparative genomics of Ceriporiopsis subvermispora and Phanerochaete chrysosporium provide insight into selective ligninolysis.</title>
        <authorList>
            <person name="Fernandez-Fueyo E."/>
            <person name="Ruiz-Duenas F.J."/>
            <person name="Ferreira P."/>
            <person name="Floudas D."/>
            <person name="Hibbett D.S."/>
            <person name="Canessa P."/>
            <person name="Larrondo L.F."/>
            <person name="James T.Y."/>
            <person name="Seelenfreund D."/>
            <person name="Lobos S."/>
            <person name="Polanco R."/>
            <person name="Tello M."/>
            <person name="Honda Y."/>
            <person name="Watanabe T."/>
            <person name="Watanabe T."/>
            <person name="Ryu J.S."/>
            <person name="Kubicek C.P."/>
            <person name="Schmoll M."/>
            <person name="Gaskell J."/>
            <person name="Hammel K.E."/>
            <person name="St John F.J."/>
            <person name="Vanden Wymelenberg A."/>
            <person name="Sabat G."/>
            <person name="Splinter BonDurant S."/>
            <person name="Syed K."/>
            <person name="Yadav J.S."/>
            <person name="Doddapaneni H."/>
            <person name="Subramanian V."/>
            <person name="Lavin J.L."/>
            <person name="Oguiza J.A."/>
            <person name="Perez G."/>
            <person name="Pisabarro A.G."/>
            <person name="Ramirez L."/>
            <person name="Santoyo F."/>
            <person name="Master E."/>
            <person name="Coutinho P.M."/>
            <person name="Henrissat B."/>
            <person name="Lombard V."/>
            <person name="Magnuson J.K."/>
            <person name="Kuees U."/>
            <person name="Hori C."/>
            <person name="Igarashi K."/>
            <person name="Samejima M."/>
            <person name="Held B.W."/>
            <person name="Barry K.W."/>
            <person name="LaButti K.M."/>
            <person name="Lapidus A."/>
            <person name="Lindquist E.A."/>
            <person name="Lucas S.M."/>
            <person name="Riley R."/>
            <person name="Salamov A.A."/>
            <person name="Hoffmeister D."/>
            <person name="Schwenk D."/>
            <person name="Hadar Y."/>
            <person name="Yarden O."/>
            <person name="de Vries R.P."/>
            <person name="Wiebenga A."/>
            <person name="Stenlid J."/>
            <person name="Eastwood D."/>
            <person name="Grigoriev I.V."/>
            <person name="Berka R.M."/>
            <person name="Blanchette R.A."/>
            <person name="Kersten P."/>
            <person name="Martinez A.T."/>
            <person name="Vicuna R."/>
            <person name="Cullen D."/>
        </authorList>
    </citation>
    <scope>NUCLEOTIDE SEQUENCE [LARGE SCALE GENOMIC DNA]</scope>
    <source>
        <strain evidence="2 3">B</strain>
    </source>
</reference>
<evidence type="ECO:0000313" key="3">
    <source>
        <dbReference type="Proteomes" id="UP000016930"/>
    </source>
</evidence>
<accession>M2RD30</accession>
<organism evidence="2 3">
    <name type="scientific">Ceriporiopsis subvermispora (strain B)</name>
    <name type="common">White-rot fungus</name>
    <name type="synonym">Gelatoporia subvermispora</name>
    <dbReference type="NCBI Taxonomy" id="914234"/>
    <lineage>
        <taxon>Eukaryota</taxon>
        <taxon>Fungi</taxon>
        <taxon>Dikarya</taxon>
        <taxon>Basidiomycota</taxon>
        <taxon>Agaricomycotina</taxon>
        <taxon>Agaricomycetes</taxon>
        <taxon>Polyporales</taxon>
        <taxon>Gelatoporiaceae</taxon>
        <taxon>Gelatoporia</taxon>
    </lineage>
</organism>
<feature type="compositionally biased region" description="Basic and acidic residues" evidence="1">
    <location>
        <begin position="1"/>
        <end position="23"/>
    </location>
</feature>
<dbReference type="OrthoDB" id="3358750at2759"/>
<evidence type="ECO:0000313" key="2">
    <source>
        <dbReference type="EMBL" id="EMD42340.1"/>
    </source>
</evidence>
<dbReference type="PANTHER" id="PTHR39475">
    <property type="entry name" value="CONIDIATION-SPECIFIC PROTEIN 6"/>
    <property type="match status" value="1"/>
</dbReference>
<dbReference type="EMBL" id="KB445791">
    <property type="protein sequence ID" value="EMD42340.1"/>
    <property type="molecule type" value="Genomic_DNA"/>
</dbReference>
<evidence type="ECO:0000256" key="1">
    <source>
        <dbReference type="SAM" id="MobiDB-lite"/>
    </source>
</evidence>
<sequence>MAIREEKRIQEQADKQRHWRALDDEPYPPQHHRAEHREHSAMLDAAREERAKTVKDPLEPAQRQGHKPSRGAQVDAELQVEDEQRVREKGAYFGVAHDKRQALRPEKIERNAARAEGLSDMMPNEEY</sequence>
<feature type="compositionally biased region" description="Basic and acidic residues" evidence="1">
    <location>
        <begin position="35"/>
        <end position="58"/>
    </location>
</feature>